<evidence type="ECO:0000256" key="2">
    <source>
        <dbReference type="ARBA" id="ARBA00022723"/>
    </source>
</evidence>
<dbReference type="Proteomes" id="UP001200034">
    <property type="component" value="Unassembled WGS sequence"/>
</dbReference>
<dbReference type="Pfam" id="PF00089">
    <property type="entry name" value="Trypsin"/>
    <property type="match status" value="1"/>
</dbReference>
<evidence type="ECO:0000256" key="1">
    <source>
        <dbReference type="ARBA" id="ARBA00022670"/>
    </source>
</evidence>
<comment type="similarity">
    <text evidence="8">Belongs to the peptidase S1 family. CLIP subfamily.</text>
</comment>
<dbReference type="GO" id="GO:0004252">
    <property type="term" value="F:serine-type endopeptidase activity"/>
    <property type="evidence" value="ECO:0007669"/>
    <property type="project" value="InterPro"/>
</dbReference>
<dbReference type="FunFam" id="2.40.10.10:FF:000078">
    <property type="entry name" value="Serine protease H137"/>
    <property type="match status" value="1"/>
</dbReference>
<dbReference type="AlphaFoldDB" id="A0AAD4PFV2"/>
<organism evidence="10 11">
    <name type="scientific">Drosophila rubida</name>
    <dbReference type="NCBI Taxonomy" id="30044"/>
    <lineage>
        <taxon>Eukaryota</taxon>
        <taxon>Metazoa</taxon>
        <taxon>Ecdysozoa</taxon>
        <taxon>Arthropoda</taxon>
        <taxon>Hexapoda</taxon>
        <taxon>Insecta</taxon>
        <taxon>Pterygota</taxon>
        <taxon>Neoptera</taxon>
        <taxon>Endopterygota</taxon>
        <taxon>Diptera</taxon>
        <taxon>Brachycera</taxon>
        <taxon>Muscomorpha</taxon>
        <taxon>Ephydroidea</taxon>
        <taxon>Drosophilidae</taxon>
        <taxon>Drosophila</taxon>
    </lineage>
</organism>
<dbReference type="InterPro" id="IPR033116">
    <property type="entry name" value="TRYPSIN_SER"/>
</dbReference>
<dbReference type="InterPro" id="IPR001254">
    <property type="entry name" value="Trypsin_dom"/>
</dbReference>
<dbReference type="PANTHER" id="PTHR24256">
    <property type="entry name" value="TRYPTASE-RELATED"/>
    <property type="match status" value="1"/>
</dbReference>
<dbReference type="GO" id="GO:0046872">
    <property type="term" value="F:metal ion binding"/>
    <property type="evidence" value="ECO:0007669"/>
    <property type="project" value="UniProtKB-KW"/>
</dbReference>
<evidence type="ECO:0000256" key="6">
    <source>
        <dbReference type="ARBA" id="ARBA00023145"/>
    </source>
</evidence>
<keyword evidence="2" id="KW-0479">Metal-binding</keyword>
<keyword evidence="3" id="KW-0378">Hydrolase</keyword>
<dbReference type="InterPro" id="IPR043504">
    <property type="entry name" value="Peptidase_S1_PA_chymotrypsin"/>
</dbReference>
<dbReference type="SUPFAM" id="SSF50494">
    <property type="entry name" value="Trypsin-like serine proteases"/>
    <property type="match status" value="1"/>
</dbReference>
<keyword evidence="4" id="KW-0720">Serine protease</keyword>
<evidence type="ECO:0000256" key="7">
    <source>
        <dbReference type="ARBA" id="ARBA00023157"/>
    </source>
</evidence>
<dbReference type="EMBL" id="JAJJHW010003889">
    <property type="protein sequence ID" value="KAH8354973.1"/>
    <property type="molecule type" value="Genomic_DNA"/>
</dbReference>
<feature type="non-terminal residue" evidence="10">
    <location>
        <position position="136"/>
    </location>
</feature>
<dbReference type="GO" id="GO:0006508">
    <property type="term" value="P:proteolysis"/>
    <property type="evidence" value="ECO:0007669"/>
    <property type="project" value="UniProtKB-KW"/>
</dbReference>
<evidence type="ECO:0000256" key="4">
    <source>
        <dbReference type="ARBA" id="ARBA00022825"/>
    </source>
</evidence>
<accession>A0AAD4PFV2</accession>
<comment type="caution">
    <text evidence="10">The sequence shown here is derived from an EMBL/GenBank/DDBJ whole genome shotgun (WGS) entry which is preliminary data.</text>
</comment>
<evidence type="ECO:0000259" key="9">
    <source>
        <dbReference type="PROSITE" id="PS50240"/>
    </source>
</evidence>
<gene>
    <name evidence="10" type="ORF">KR093_003032</name>
</gene>
<proteinExistence type="inferred from homology"/>
<keyword evidence="7" id="KW-1015">Disulfide bond</keyword>
<dbReference type="InterPro" id="IPR009003">
    <property type="entry name" value="Peptidase_S1_PA"/>
</dbReference>
<feature type="domain" description="Peptidase S1" evidence="9">
    <location>
        <begin position="1"/>
        <end position="135"/>
    </location>
</feature>
<keyword evidence="5" id="KW-0106">Calcium</keyword>
<dbReference type="SMART" id="SM00020">
    <property type="entry name" value="Tryp_SPc"/>
    <property type="match status" value="1"/>
</dbReference>
<keyword evidence="6" id="KW-0865">Zymogen</keyword>
<dbReference type="Gene3D" id="2.40.10.10">
    <property type="entry name" value="Trypsin-like serine proteases"/>
    <property type="match status" value="2"/>
</dbReference>
<feature type="non-terminal residue" evidence="10">
    <location>
        <position position="1"/>
    </location>
</feature>
<dbReference type="InterPro" id="IPR051487">
    <property type="entry name" value="Ser/Thr_Proteases_Immune/Dev"/>
</dbReference>
<dbReference type="PROSITE" id="PS00135">
    <property type="entry name" value="TRYPSIN_SER"/>
    <property type="match status" value="1"/>
</dbReference>
<sequence>LVEHIRPICLPTTDTLMQEMDLDKDFLVTGWGKTENGTLSDVLREANIKLKNPQACQQSFLRDIAQSQLCVGDTTRDSCRGDSGGPLAYPEEYLTTQRFVQFGIVSYGAHECGNGYPGVYTKLISFMPWITNILGT</sequence>
<evidence type="ECO:0000313" key="11">
    <source>
        <dbReference type="Proteomes" id="UP001200034"/>
    </source>
</evidence>
<dbReference type="CDD" id="cd00190">
    <property type="entry name" value="Tryp_SPc"/>
    <property type="match status" value="1"/>
</dbReference>
<evidence type="ECO:0000256" key="3">
    <source>
        <dbReference type="ARBA" id="ARBA00022801"/>
    </source>
</evidence>
<evidence type="ECO:0000313" key="10">
    <source>
        <dbReference type="EMBL" id="KAH8354973.1"/>
    </source>
</evidence>
<protein>
    <recommendedName>
        <fullName evidence="9">Peptidase S1 domain-containing protein</fullName>
    </recommendedName>
</protein>
<keyword evidence="1" id="KW-0645">Protease</keyword>
<name>A0AAD4PFV2_9MUSC</name>
<reference evidence="10" key="1">
    <citation type="journal article" date="2021" name="Mol. Ecol. Resour.">
        <title>Phylogenomic analyses of the genus Drosophila reveals genomic signals of climate adaptation.</title>
        <authorList>
            <person name="Li F."/>
            <person name="Rane R.V."/>
            <person name="Luria V."/>
            <person name="Xiong Z."/>
            <person name="Chen J."/>
            <person name="Li Z."/>
            <person name="Catullo R.A."/>
            <person name="Griffin P.C."/>
            <person name="Schiffer M."/>
            <person name="Pearce S."/>
            <person name="Lee S.F."/>
            <person name="McElroy K."/>
            <person name="Stocker A."/>
            <person name="Shirriffs J."/>
            <person name="Cockerell F."/>
            <person name="Coppin C."/>
            <person name="Sgro C.M."/>
            <person name="Karger A."/>
            <person name="Cain J.W."/>
            <person name="Weber J.A."/>
            <person name="Santpere G."/>
            <person name="Kirschner M.W."/>
            <person name="Hoffmann A.A."/>
            <person name="Oakeshott J.G."/>
            <person name="Zhang G."/>
        </authorList>
    </citation>
    <scope>NUCLEOTIDE SEQUENCE</scope>
    <source>
        <strain evidence="10">BGI-SZ-2011g</strain>
    </source>
</reference>
<dbReference type="PROSITE" id="PS50240">
    <property type="entry name" value="TRYPSIN_DOM"/>
    <property type="match status" value="1"/>
</dbReference>
<evidence type="ECO:0000256" key="8">
    <source>
        <dbReference type="ARBA" id="ARBA00024195"/>
    </source>
</evidence>
<keyword evidence="11" id="KW-1185">Reference proteome</keyword>
<evidence type="ECO:0000256" key="5">
    <source>
        <dbReference type="ARBA" id="ARBA00022837"/>
    </source>
</evidence>